<protein>
    <submittedName>
        <fullName evidence="2">Uncharacterized protein</fullName>
    </submittedName>
</protein>
<dbReference type="EMBL" id="BMYZ01000003">
    <property type="protein sequence ID" value="GGY84612.1"/>
    <property type="molecule type" value="Genomic_DNA"/>
</dbReference>
<gene>
    <name evidence="2" type="ORF">GCM10011613_31990</name>
</gene>
<sequence length="59" mass="6346">MILGGSLPAAQLKIVKFYEIIFIANDLVLILFGFFAINEFVGFAAIEFGIFTGCCPGLA</sequence>
<evidence type="ECO:0000256" key="1">
    <source>
        <dbReference type="SAM" id="Phobius"/>
    </source>
</evidence>
<reference evidence="3" key="1">
    <citation type="journal article" date="2019" name="Int. J. Syst. Evol. Microbiol.">
        <title>The Global Catalogue of Microorganisms (GCM) 10K type strain sequencing project: providing services to taxonomists for standard genome sequencing and annotation.</title>
        <authorList>
            <consortium name="The Broad Institute Genomics Platform"/>
            <consortium name="The Broad Institute Genome Sequencing Center for Infectious Disease"/>
            <person name="Wu L."/>
            <person name="Ma J."/>
        </authorList>
    </citation>
    <scope>NUCLEOTIDE SEQUENCE [LARGE SCALE GENOMIC DNA]</scope>
    <source>
        <strain evidence="3">KCTC 32239</strain>
    </source>
</reference>
<organism evidence="2 3">
    <name type="scientific">Cellvibrio zantedeschiae</name>
    <dbReference type="NCBI Taxonomy" id="1237077"/>
    <lineage>
        <taxon>Bacteria</taxon>
        <taxon>Pseudomonadati</taxon>
        <taxon>Pseudomonadota</taxon>
        <taxon>Gammaproteobacteria</taxon>
        <taxon>Cellvibrionales</taxon>
        <taxon>Cellvibrionaceae</taxon>
        <taxon>Cellvibrio</taxon>
    </lineage>
</organism>
<comment type="caution">
    <text evidence="2">The sequence shown here is derived from an EMBL/GenBank/DDBJ whole genome shotgun (WGS) entry which is preliminary data.</text>
</comment>
<evidence type="ECO:0000313" key="3">
    <source>
        <dbReference type="Proteomes" id="UP000619761"/>
    </source>
</evidence>
<name>A0ABQ3BCS3_9GAMM</name>
<keyword evidence="1" id="KW-1133">Transmembrane helix</keyword>
<evidence type="ECO:0000313" key="2">
    <source>
        <dbReference type="EMBL" id="GGY84612.1"/>
    </source>
</evidence>
<accession>A0ABQ3BCS3</accession>
<proteinExistence type="predicted"/>
<dbReference type="Proteomes" id="UP000619761">
    <property type="component" value="Unassembled WGS sequence"/>
</dbReference>
<keyword evidence="1" id="KW-0812">Transmembrane</keyword>
<feature type="transmembrane region" description="Helical" evidence="1">
    <location>
        <begin position="20"/>
        <end position="41"/>
    </location>
</feature>
<keyword evidence="3" id="KW-1185">Reference proteome</keyword>
<keyword evidence="1" id="KW-0472">Membrane</keyword>